<dbReference type="Proteomes" id="UP000887569">
    <property type="component" value="Unplaced"/>
</dbReference>
<keyword evidence="1" id="KW-1185">Reference proteome</keyword>
<evidence type="ECO:0000313" key="2">
    <source>
        <dbReference type="WBParaSite" id="PgR008_g089_t05"/>
    </source>
</evidence>
<proteinExistence type="predicted"/>
<name>A0A915AGX4_PARUN</name>
<sequence>MDIIRDLTYEERRKKISISNYFMEPSFVTAEKRIDEIPSGG</sequence>
<dbReference type="WBParaSite" id="PgR008_g089_t05">
    <property type="protein sequence ID" value="PgR008_g089_t05"/>
    <property type="gene ID" value="PgR008_g089"/>
</dbReference>
<dbReference type="AlphaFoldDB" id="A0A915AGX4"/>
<reference evidence="2" key="1">
    <citation type="submission" date="2022-11" db="UniProtKB">
        <authorList>
            <consortium name="WormBaseParasite"/>
        </authorList>
    </citation>
    <scope>IDENTIFICATION</scope>
</reference>
<accession>A0A915AGX4</accession>
<protein>
    <submittedName>
        <fullName evidence="2">Aspartate aminotransferase</fullName>
    </submittedName>
</protein>
<evidence type="ECO:0000313" key="1">
    <source>
        <dbReference type="Proteomes" id="UP000887569"/>
    </source>
</evidence>
<organism evidence="1 2">
    <name type="scientific">Parascaris univalens</name>
    <name type="common">Nematode worm</name>
    <dbReference type="NCBI Taxonomy" id="6257"/>
    <lineage>
        <taxon>Eukaryota</taxon>
        <taxon>Metazoa</taxon>
        <taxon>Ecdysozoa</taxon>
        <taxon>Nematoda</taxon>
        <taxon>Chromadorea</taxon>
        <taxon>Rhabditida</taxon>
        <taxon>Spirurina</taxon>
        <taxon>Ascaridomorpha</taxon>
        <taxon>Ascaridoidea</taxon>
        <taxon>Ascarididae</taxon>
        <taxon>Parascaris</taxon>
    </lineage>
</organism>